<evidence type="ECO:0000313" key="1">
    <source>
        <dbReference type="EMBL" id="MCG2461177.1"/>
    </source>
</evidence>
<gene>
    <name evidence="1" type="ORF">K8352_10495</name>
</gene>
<sequence length="74" mass="8363">RRRFLFATLGPFRKGKANPVEVTTLKKPRSQERGSLFYGGIERAQNFGKKQRTSPHGQASFLICSIGLLGENRR</sequence>
<dbReference type="EMBL" id="JAIRBC010000013">
    <property type="protein sequence ID" value="MCG2461177.1"/>
    <property type="molecule type" value="Genomic_DNA"/>
</dbReference>
<accession>A0AAE3JT48</accession>
<dbReference type="Proteomes" id="UP001200642">
    <property type="component" value="Unassembled WGS sequence"/>
</dbReference>
<dbReference type="RefSeq" id="WP_317902324.1">
    <property type="nucleotide sequence ID" value="NZ_JAIRBC010000013.1"/>
</dbReference>
<feature type="non-terminal residue" evidence="1">
    <location>
        <position position="1"/>
    </location>
</feature>
<name>A0AAE3JT48_9FLAO</name>
<comment type="caution">
    <text evidence="1">The sequence shown here is derived from an EMBL/GenBank/DDBJ whole genome shotgun (WGS) entry which is preliminary data.</text>
</comment>
<dbReference type="AlphaFoldDB" id="A0AAE3JT48"/>
<proteinExistence type="predicted"/>
<protein>
    <submittedName>
        <fullName evidence="1">Uncharacterized protein</fullName>
    </submittedName>
</protein>
<keyword evidence="2" id="KW-1185">Reference proteome</keyword>
<reference evidence="1" key="1">
    <citation type="submission" date="2023-02" db="EMBL/GenBank/DDBJ databases">
        <title>Genome of Flavobacteriaceae gen. nov. sp. strain F89.</title>
        <authorList>
            <person name="Wang Y."/>
        </authorList>
    </citation>
    <scope>NUCLEOTIDE SEQUENCE</scope>
    <source>
        <strain evidence="1">F89</strain>
    </source>
</reference>
<organism evidence="1 2">
    <name type="scientific">Cerina litoralis</name>
    <dbReference type="NCBI Taxonomy" id="2874477"/>
    <lineage>
        <taxon>Bacteria</taxon>
        <taxon>Pseudomonadati</taxon>
        <taxon>Bacteroidota</taxon>
        <taxon>Flavobacteriia</taxon>
        <taxon>Flavobacteriales</taxon>
        <taxon>Flavobacteriaceae</taxon>
        <taxon>Cerina</taxon>
    </lineage>
</organism>
<evidence type="ECO:0000313" key="2">
    <source>
        <dbReference type="Proteomes" id="UP001200642"/>
    </source>
</evidence>